<dbReference type="Pfam" id="PF05920">
    <property type="entry name" value="Homeobox_KN"/>
    <property type="match status" value="1"/>
</dbReference>
<keyword evidence="10" id="KW-1185">Reference proteome</keyword>
<evidence type="ECO:0008006" key="11">
    <source>
        <dbReference type="Google" id="ProtNLM"/>
    </source>
</evidence>
<dbReference type="Gene3D" id="1.10.10.60">
    <property type="entry name" value="Homeodomain-like"/>
    <property type="match status" value="1"/>
</dbReference>
<accession>A0AA86TIS1</accession>
<dbReference type="SMART" id="SM01256">
    <property type="entry name" value="KNOX2"/>
    <property type="match status" value="1"/>
</dbReference>
<gene>
    <name evidence="9" type="ORF">AYBTSS11_LOCUS27215</name>
</gene>
<dbReference type="CDD" id="cd00086">
    <property type="entry name" value="homeodomain"/>
    <property type="match status" value="1"/>
</dbReference>
<evidence type="ECO:0000259" key="7">
    <source>
        <dbReference type="PROSITE" id="PS50071"/>
    </source>
</evidence>
<dbReference type="SUPFAM" id="SSF46689">
    <property type="entry name" value="Homeodomain-like"/>
    <property type="match status" value="1"/>
</dbReference>
<comment type="subcellular location">
    <subcellularLocation>
        <location evidence="1 5">Nucleus</location>
    </subcellularLocation>
</comment>
<dbReference type="InterPro" id="IPR001356">
    <property type="entry name" value="HD"/>
</dbReference>
<dbReference type="PROSITE" id="PS00027">
    <property type="entry name" value="HOMEOBOX_1"/>
    <property type="match status" value="1"/>
</dbReference>
<protein>
    <recommendedName>
        <fullName evidence="11">Homeobox protein knotted-1-like 6</fullName>
    </recommendedName>
</protein>
<keyword evidence="3 5" id="KW-0371">Homeobox</keyword>
<dbReference type="EMBL" id="OY731406">
    <property type="protein sequence ID" value="CAJ1975119.1"/>
    <property type="molecule type" value="Genomic_DNA"/>
</dbReference>
<dbReference type="PANTHER" id="PTHR11850">
    <property type="entry name" value="HOMEOBOX PROTEIN TRANSCRIPTION FACTORS"/>
    <property type="match status" value="1"/>
</dbReference>
<evidence type="ECO:0000256" key="5">
    <source>
        <dbReference type="PROSITE-ProRule" id="PRU00108"/>
    </source>
</evidence>
<evidence type="ECO:0000256" key="1">
    <source>
        <dbReference type="ARBA" id="ARBA00004123"/>
    </source>
</evidence>
<evidence type="ECO:0000256" key="2">
    <source>
        <dbReference type="ARBA" id="ARBA00023125"/>
    </source>
</evidence>
<dbReference type="Pfam" id="PF03791">
    <property type="entry name" value="KNOX2"/>
    <property type="match status" value="1"/>
</dbReference>
<comment type="similarity">
    <text evidence="6">Belongs to the TALE/KNOX homeobox family.</text>
</comment>
<evidence type="ECO:0000256" key="4">
    <source>
        <dbReference type="ARBA" id="ARBA00023242"/>
    </source>
</evidence>
<dbReference type="InterPro" id="IPR005540">
    <property type="entry name" value="KNOX1"/>
</dbReference>
<evidence type="ECO:0000256" key="6">
    <source>
        <dbReference type="PROSITE-ProRule" id="PRU00559"/>
    </source>
</evidence>
<feature type="DNA-binding region" description="Homeobox; TALE-type" evidence="5">
    <location>
        <begin position="208"/>
        <end position="271"/>
    </location>
</feature>
<dbReference type="Proteomes" id="UP001189624">
    <property type="component" value="Chromosome 9"/>
</dbReference>
<dbReference type="GO" id="GO:0003677">
    <property type="term" value="F:DNA binding"/>
    <property type="evidence" value="ECO:0007669"/>
    <property type="project" value="UniProtKB-UniRule"/>
</dbReference>
<dbReference type="InterPro" id="IPR008422">
    <property type="entry name" value="KN_HD"/>
</dbReference>
<dbReference type="Pfam" id="PF03789">
    <property type="entry name" value="ELK"/>
    <property type="match status" value="1"/>
</dbReference>
<dbReference type="SMART" id="SM00389">
    <property type="entry name" value="HOX"/>
    <property type="match status" value="1"/>
</dbReference>
<evidence type="ECO:0000256" key="3">
    <source>
        <dbReference type="ARBA" id="ARBA00023155"/>
    </source>
</evidence>
<proteinExistence type="inferred from homology"/>
<feature type="domain" description="ELK" evidence="8">
    <location>
        <begin position="187"/>
        <end position="207"/>
    </location>
</feature>
<dbReference type="InterPro" id="IPR009057">
    <property type="entry name" value="Homeodomain-like_sf"/>
</dbReference>
<dbReference type="SMART" id="SM01188">
    <property type="entry name" value="ELK"/>
    <property type="match status" value="1"/>
</dbReference>
<name>A0AA86TIS1_9FABA</name>
<keyword evidence="2 5" id="KW-0238">DNA-binding</keyword>
<evidence type="ECO:0000313" key="10">
    <source>
        <dbReference type="Proteomes" id="UP001189624"/>
    </source>
</evidence>
<dbReference type="InterPro" id="IPR050224">
    <property type="entry name" value="TALE_homeobox"/>
</dbReference>
<keyword evidence="4 5" id="KW-0539">Nucleus</keyword>
<dbReference type="InterPro" id="IPR005539">
    <property type="entry name" value="ELK_dom"/>
</dbReference>
<dbReference type="PROSITE" id="PS51213">
    <property type="entry name" value="ELK"/>
    <property type="match status" value="1"/>
</dbReference>
<sequence length="314" mass="36171">MAPPPPTKSIFGKEEDVSKALRAKVASHPLFPHLLHAYIDCHKVGAPQDMAQLFEGIKGVHSGVCQISESESDHGFLGADPELDGFMGTFCDLLVKYESDLSRPFNEATMFLRHMESELHSICNDLAATHNTPPQLADIWLFWIDKVAFFCLCIELDLKIVDLMENKIHKRGKSGGIECKKINEVQELKDNLLHRYSDYIVNLKHEFSRKKKKEKLPKEAKQILHAWWNIHFKWPYPTDADKVALAEWTGLDQKQVNNWFINQRKRHWKPSEEMKAAILDGIYGPLHEYVRTRGLHFNIRGKIFPSHIVINKGK</sequence>
<organism evidence="9 10">
    <name type="scientific">Sphenostylis stenocarpa</name>
    <dbReference type="NCBI Taxonomy" id="92480"/>
    <lineage>
        <taxon>Eukaryota</taxon>
        <taxon>Viridiplantae</taxon>
        <taxon>Streptophyta</taxon>
        <taxon>Embryophyta</taxon>
        <taxon>Tracheophyta</taxon>
        <taxon>Spermatophyta</taxon>
        <taxon>Magnoliopsida</taxon>
        <taxon>eudicotyledons</taxon>
        <taxon>Gunneridae</taxon>
        <taxon>Pentapetalae</taxon>
        <taxon>rosids</taxon>
        <taxon>fabids</taxon>
        <taxon>Fabales</taxon>
        <taxon>Fabaceae</taxon>
        <taxon>Papilionoideae</taxon>
        <taxon>50 kb inversion clade</taxon>
        <taxon>NPAAA clade</taxon>
        <taxon>indigoferoid/millettioid clade</taxon>
        <taxon>Phaseoleae</taxon>
        <taxon>Sphenostylis</taxon>
    </lineage>
</organism>
<feature type="domain" description="Homeobox" evidence="7">
    <location>
        <begin position="207"/>
        <end position="270"/>
    </location>
</feature>
<dbReference type="SMART" id="SM01255">
    <property type="entry name" value="KNOX1"/>
    <property type="match status" value="1"/>
</dbReference>
<dbReference type="InterPro" id="IPR005541">
    <property type="entry name" value="KNOX2"/>
</dbReference>
<dbReference type="PROSITE" id="PS50071">
    <property type="entry name" value="HOMEOBOX_2"/>
    <property type="match status" value="1"/>
</dbReference>
<reference evidence="9" key="1">
    <citation type="submission" date="2023-10" db="EMBL/GenBank/DDBJ databases">
        <authorList>
            <person name="Domelevo Entfellner J.-B."/>
        </authorList>
    </citation>
    <scope>NUCLEOTIDE SEQUENCE</scope>
</reference>
<dbReference type="Pfam" id="PF03790">
    <property type="entry name" value="KNOX1"/>
    <property type="match status" value="1"/>
</dbReference>
<dbReference type="InterPro" id="IPR017970">
    <property type="entry name" value="Homeobox_CS"/>
</dbReference>
<dbReference type="GO" id="GO:0005634">
    <property type="term" value="C:nucleus"/>
    <property type="evidence" value="ECO:0007669"/>
    <property type="project" value="UniProtKB-SubCell"/>
</dbReference>
<evidence type="ECO:0000259" key="8">
    <source>
        <dbReference type="PROSITE" id="PS51213"/>
    </source>
</evidence>
<dbReference type="GO" id="GO:0000981">
    <property type="term" value="F:DNA-binding transcription factor activity, RNA polymerase II-specific"/>
    <property type="evidence" value="ECO:0007669"/>
    <property type="project" value="InterPro"/>
</dbReference>
<dbReference type="AlphaFoldDB" id="A0AA86TIS1"/>
<dbReference type="Gramene" id="rna-AYBTSS11_LOCUS27215">
    <property type="protein sequence ID" value="CAJ1975119.1"/>
    <property type="gene ID" value="gene-AYBTSS11_LOCUS27215"/>
</dbReference>
<evidence type="ECO:0000313" key="9">
    <source>
        <dbReference type="EMBL" id="CAJ1975119.1"/>
    </source>
</evidence>